<evidence type="ECO:0000313" key="6">
    <source>
        <dbReference type="EMBL" id="QND73375.1"/>
    </source>
</evidence>
<evidence type="ECO:0000256" key="1">
    <source>
        <dbReference type="ARBA" id="ARBA00003236"/>
    </source>
</evidence>
<gene>
    <name evidence="6" type="ORF">HB776_20820</name>
</gene>
<dbReference type="PANTHER" id="PTHR43123:SF1">
    <property type="entry name" value="POLYSACCHARIDE DEACETYLASE-RELATED"/>
    <property type="match status" value="1"/>
</dbReference>
<dbReference type="SUPFAM" id="SSF88713">
    <property type="entry name" value="Glycoside hydrolase/deacetylase"/>
    <property type="match status" value="1"/>
</dbReference>
<feature type="domain" description="NodB homology" evidence="5">
    <location>
        <begin position="72"/>
        <end position="168"/>
    </location>
</feature>
<evidence type="ECO:0000256" key="3">
    <source>
        <dbReference type="ARBA" id="ARBA00020071"/>
    </source>
</evidence>
<dbReference type="InterPro" id="IPR011330">
    <property type="entry name" value="Glyco_hydro/deAcase_b/a-brl"/>
</dbReference>
<comment type="similarity">
    <text evidence="2">Belongs to the polysaccharide deacetylase family.</text>
</comment>
<proteinExistence type="inferred from homology"/>
<dbReference type="Proteomes" id="UP000515291">
    <property type="component" value="Chromosome"/>
</dbReference>
<protein>
    <recommendedName>
        <fullName evidence="3">Chitooligosaccharide deacetylase</fullName>
    </recommendedName>
    <alternativeName>
        <fullName evidence="4">Nodulation protein B</fullName>
    </alternativeName>
</protein>
<dbReference type="InterPro" id="IPR002509">
    <property type="entry name" value="NODB_dom"/>
</dbReference>
<dbReference type="Pfam" id="PF01522">
    <property type="entry name" value="Polysacc_deac_1"/>
    <property type="match status" value="1"/>
</dbReference>
<dbReference type="KEGG" id="trb:HB776_20820"/>
<dbReference type="GO" id="GO:0016810">
    <property type="term" value="F:hydrolase activity, acting on carbon-nitrogen (but not peptide) bonds"/>
    <property type="evidence" value="ECO:0007669"/>
    <property type="project" value="InterPro"/>
</dbReference>
<dbReference type="Gene3D" id="3.20.20.370">
    <property type="entry name" value="Glycoside hydrolase/deacetylase"/>
    <property type="match status" value="1"/>
</dbReference>
<name>A0A7G6U2Z3_9BRAD</name>
<evidence type="ECO:0000256" key="2">
    <source>
        <dbReference type="ARBA" id="ARBA00010973"/>
    </source>
</evidence>
<evidence type="ECO:0000256" key="4">
    <source>
        <dbReference type="ARBA" id="ARBA00032976"/>
    </source>
</evidence>
<accession>A0A7G6U2Z3</accession>
<sequence>MSDSRTFRVQRATSDFRWPNGARIGIVFNLAYEAWSPGKAPGIGPMGNVLQPGFFDTNAHSWASYGAVRGIQRLTRIAAANDVKTSIMVNGVLAETHPTVLKELHAAGHEIVAHSYGMDVIPVYFDEAGERANIRRTGDLIAAVTGERPKGWISPRGTGSLISPKLLAEEGYVWFGDCNDDDLPSIITQKDAPEQCIVGIPLTMDVNDLPHSIRYGNAPATLIDQFRAILDNANQADAAPFMLDVTAHTHVFGRPAGAWVYDAMIKLARKRDDVWIGTRMEIAKYALAQGRWFKDEVF</sequence>
<organism evidence="6 7">
    <name type="scientific">Tardiphaga robiniae</name>
    <dbReference type="NCBI Taxonomy" id="943830"/>
    <lineage>
        <taxon>Bacteria</taxon>
        <taxon>Pseudomonadati</taxon>
        <taxon>Pseudomonadota</taxon>
        <taxon>Alphaproteobacteria</taxon>
        <taxon>Hyphomicrobiales</taxon>
        <taxon>Nitrobacteraceae</taxon>
        <taxon>Tardiphaga</taxon>
    </lineage>
</organism>
<comment type="function">
    <text evidence="1">Is involved in generating a small heat-stable compound (Nod), an acylated oligomer of N-acetylglucosamine, that stimulates mitosis in various plant protoplasts.</text>
</comment>
<dbReference type="AlphaFoldDB" id="A0A7G6U2Z3"/>
<dbReference type="GO" id="GO:0005975">
    <property type="term" value="P:carbohydrate metabolic process"/>
    <property type="evidence" value="ECO:0007669"/>
    <property type="project" value="InterPro"/>
</dbReference>
<dbReference type="EMBL" id="CP050292">
    <property type="protein sequence ID" value="QND73375.1"/>
    <property type="molecule type" value="Genomic_DNA"/>
</dbReference>
<dbReference type="RefSeq" id="WP_184512126.1">
    <property type="nucleotide sequence ID" value="NZ_CP050292.1"/>
</dbReference>
<evidence type="ECO:0000259" key="5">
    <source>
        <dbReference type="Pfam" id="PF01522"/>
    </source>
</evidence>
<dbReference type="PANTHER" id="PTHR43123">
    <property type="entry name" value="POLYSACCHARIDE DEACETYLASE-RELATED"/>
    <property type="match status" value="1"/>
</dbReference>
<reference evidence="7" key="1">
    <citation type="journal article" date="2020" name="Mol. Plant Microbe">
        <title>Rhizobial microsymbionts of the narrowly endemic Oxytropis species growing in Kamchatka are characterized by significant genetic diversity and possess a set of genes that are associated with T3SS and T6SS secretion systems and can affect the development of symbiosis.</title>
        <authorList>
            <person name="Safronova V."/>
            <person name="Guro P."/>
            <person name="Sazanova A."/>
            <person name="Kuznetsova I."/>
            <person name="Belimov A."/>
            <person name="Yakubov V."/>
            <person name="Chirak E."/>
            <person name="Afonin A."/>
            <person name="Gogolev Y."/>
            <person name="Andronov E."/>
            <person name="Tikhonovich I."/>
        </authorList>
    </citation>
    <scope>NUCLEOTIDE SEQUENCE [LARGE SCALE GENOMIC DNA]</scope>
    <source>
        <strain evidence="7">581</strain>
    </source>
</reference>
<evidence type="ECO:0000313" key="7">
    <source>
        <dbReference type="Proteomes" id="UP000515291"/>
    </source>
</evidence>